<keyword evidence="4" id="KW-0460">Magnesium</keyword>
<dbReference type="GO" id="GO:0016787">
    <property type="term" value="F:hydrolase activity"/>
    <property type="evidence" value="ECO:0007669"/>
    <property type="project" value="UniProtKB-KW"/>
</dbReference>
<dbReference type="SFLD" id="SFLDS00003">
    <property type="entry name" value="Haloacid_Dehalogenase"/>
    <property type="match status" value="1"/>
</dbReference>
<dbReference type="Proteomes" id="UP001500074">
    <property type="component" value="Unassembled WGS sequence"/>
</dbReference>
<dbReference type="PRINTS" id="PR00413">
    <property type="entry name" value="HADHALOGNASE"/>
</dbReference>
<dbReference type="RefSeq" id="WP_345471146.1">
    <property type="nucleotide sequence ID" value="NZ_BAABKI010000009.1"/>
</dbReference>
<name>A0ABP9R431_9GAMM</name>
<evidence type="ECO:0000256" key="2">
    <source>
        <dbReference type="ARBA" id="ARBA00006171"/>
    </source>
</evidence>
<comment type="cofactor">
    <cofactor evidence="1">
        <name>Mg(2+)</name>
        <dbReference type="ChEBI" id="CHEBI:18420"/>
    </cofactor>
</comment>
<dbReference type="InterPro" id="IPR051600">
    <property type="entry name" value="Beta-PGM-like"/>
</dbReference>
<evidence type="ECO:0000256" key="3">
    <source>
        <dbReference type="ARBA" id="ARBA00022723"/>
    </source>
</evidence>
<dbReference type="InterPro" id="IPR023198">
    <property type="entry name" value="PGP-like_dom2"/>
</dbReference>
<dbReference type="SFLD" id="SFLDG01129">
    <property type="entry name" value="C1.5:_HAD__Beta-PGM__Phosphata"/>
    <property type="match status" value="1"/>
</dbReference>
<dbReference type="NCBIfam" id="TIGR01509">
    <property type="entry name" value="HAD-SF-IA-v3"/>
    <property type="match status" value="1"/>
</dbReference>
<comment type="caution">
    <text evidence="5">The sequence shown here is derived from an EMBL/GenBank/DDBJ whole genome shotgun (WGS) entry which is preliminary data.</text>
</comment>
<dbReference type="Gene3D" id="1.10.150.240">
    <property type="entry name" value="Putative phosphatase, domain 2"/>
    <property type="match status" value="1"/>
</dbReference>
<evidence type="ECO:0000256" key="4">
    <source>
        <dbReference type="ARBA" id="ARBA00022842"/>
    </source>
</evidence>
<dbReference type="EMBL" id="BAABKI010000009">
    <property type="protein sequence ID" value="GAA5171467.1"/>
    <property type="molecule type" value="Genomic_DNA"/>
</dbReference>
<dbReference type="PANTHER" id="PTHR46193">
    <property type="entry name" value="6-PHOSPHOGLUCONATE PHOSPHATASE"/>
    <property type="match status" value="1"/>
</dbReference>
<keyword evidence="3" id="KW-0479">Metal-binding</keyword>
<accession>A0ABP9R431</accession>
<dbReference type="InterPro" id="IPR036412">
    <property type="entry name" value="HAD-like_sf"/>
</dbReference>
<dbReference type="SUPFAM" id="SSF56784">
    <property type="entry name" value="HAD-like"/>
    <property type="match status" value="1"/>
</dbReference>
<evidence type="ECO:0000256" key="1">
    <source>
        <dbReference type="ARBA" id="ARBA00001946"/>
    </source>
</evidence>
<dbReference type="InterPro" id="IPR006439">
    <property type="entry name" value="HAD-SF_hydro_IA"/>
</dbReference>
<gene>
    <name evidence="5" type="ORF">GCM10023342_06330</name>
</gene>
<keyword evidence="5" id="KW-0378">Hydrolase</keyword>
<dbReference type="Pfam" id="PF00702">
    <property type="entry name" value="Hydrolase"/>
    <property type="match status" value="1"/>
</dbReference>
<evidence type="ECO:0000313" key="5">
    <source>
        <dbReference type="EMBL" id="GAA5171467.1"/>
    </source>
</evidence>
<keyword evidence="6" id="KW-1185">Reference proteome</keyword>
<dbReference type="PANTHER" id="PTHR46193:SF10">
    <property type="entry name" value="6-PHOSPHOGLUCONATE PHOSPHATASE"/>
    <property type="match status" value="1"/>
</dbReference>
<organism evidence="5 6">
    <name type="scientific">Modicisalibacter zincidurans</name>
    <dbReference type="NCBI Taxonomy" id="1178777"/>
    <lineage>
        <taxon>Bacteria</taxon>
        <taxon>Pseudomonadati</taxon>
        <taxon>Pseudomonadota</taxon>
        <taxon>Gammaproteobacteria</taxon>
        <taxon>Oceanospirillales</taxon>
        <taxon>Halomonadaceae</taxon>
        <taxon>Modicisalibacter</taxon>
    </lineage>
</organism>
<protein>
    <submittedName>
        <fullName evidence="5">HAD family hydrolase</fullName>
    </submittedName>
</protein>
<sequence length="242" mass="25704">MELLIFDCDGVLVDSEAIAEQVLRERLAAWLPDLHADDELRRALGMTTQAILDHLAARSAHALPDDALERIDAAIEARLAAELEAMVGVAAAIEALDLPLAIVSNSSRRRVVASLASTGLDAQLGEAPLFTAEQVARPKPAPDIYLLAAESLGVVPEACLAVEDSVSGANAARAAGMTVIGFTGASHIEPGHDARLREAGVWQVLERMAELGALVMRWRGERRAVAEGRRWRDRLPGAGASS</sequence>
<comment type="similarity">
    <text evidence="2">Belongs to the HAD-like hydrolase superfamily. CbbY/CbbZ/Gph/YieH family.</text>
</comment>
<proteinExistence type="inferred from homology"/>
<dbReference type="InterPro" id="IPR023214">
    <property type="entry name" value="HAD_sf"/>
</dbReference>
<evidence type="ECO:0000313" key="6">
    <source>
        <dbReference type="Proteomes" id="UP001500074"/>
    </source>
</evidence>
<dbReference type="Gene3D" id="3.40.50.1000">
    <property type="entry name" value="HAD superfamily/HAD-like"/>
    <property type="match status" value="1"/>
</dbReference>
<reference evidence="6" key="1">
    <citation type="journal article" date="2019" name="Int. J. Syst. Evol. Microbiol.">
        <title>The Global Catalogue of Microorganisms (GCM) 10K type strain sequencing project: providing services to taxonomists for standard genome sequencing and annotation.</title>
        <authorList>
            <consortium name="The Broad Institute Genomics Platform"/>
            <consortium name="The Broad Institute Genome Sequencing Center for Infectious Disease"/>
            <person name="Wu L."/>
            <person name="Ma J."/>
        </authorList>
    </citation>
    <scope>NUCLEOTIDE SEQUENCE [LARGE SCALE GENOMIC DNA]</scope>
    <source>
        <strain evidence="6">JCM 18472</strain>
    </source>
</reference>